<reference evidence="1 2" key="1">
    <citation type="journal article" date="2019" name="Int. J. Syst. Evol. Microbiol.">
        <title>Capsulimonas corticalis gen. nov., sp. nov., an aerobic capsulated bacterium, of a novel bacterial order, Capsulimonadales ord. nov., of the class Armatimonadia of the phylum Armatimonadetes.</title>
        <authorList>
            <person name="Li J."/>
            <person name="Kudo C."/>
            <person name="Tonouchi A."/>
        </authorList>
    </citation>
    <scope>NUCLEOTIDE SEQUENCE [LARGE SCALE GENOMIC DNA]</scope>
    <source>
        <strain evidence="1 2">AX-7</strain>
    </source>
</reference>
<dbReference type="AlphaFoldDB" id="A0A402CX29"/>
<dbReference type="Proteomes" id="UP000287394">
    <property type="component" value="Chromosome"/>
</dbReference>
<proteinExistence type="predicted"/>
<name>A0A402CX29_9BACT</name>
<dbReference type="KEGG" id="ccot:CCAX7_44700"/>
<protein>
    <submittedName>
        <fullName evidence="1">Uncharacterized protein</fullName>
    </submittedName>
</protein>
<sequence length="220" mass="24023">MWAAVAQLGLPTPNGVDGDIEAIAQILADSDGSLALSSGDPSAVNCKIFPGAVRFFDFEEACFRHALADATVLRFLSPTGAPPWRLPQEIALSMEMTYRTELALACALAQDDRRYEQGMAAAVAAWTIVRLARLPKMDVGPDRNIWLALPPDWSQPAPARSRKRQLVAILEVCVATTRRAAAFDAFAAWCERLADALRKRWPEGAGELPLYPAFLNEKSV</sequence>
<accession>A0A402CX29</accession>
<dbReference type="EMBL" id="AP025739">
    <property type="protein sequence ID" value="BDI32419.1"/>
    <property type="molecule type" value="Genomic_DNA"/>
</dbReference>
<keyword evidence="2" id="KW-1185">Reference proteome</keyword>
<gene>
    <name evidence="1" type="ORF">CCAX7_44700</name>
</gene>
<organism evidence="1 2">
    <name type="scientific">Capsulimonas corticalis</name>
    <dbReference type="NCBI Taxonomy" id="2219043"/>
    <lineage>
        <taxon>Bacteria</taxon>
        <taxon>Bacillati</taxon>
        <taxon>Armatimonadota</taxon>
        <taxon>Armatimonadia</taxon>
        <taxon>Capsulimonadales</taxon>
        <taxon>Capsulimonadaceae</taxon>
        <taxon>Capsulimonas</taxon>
    </lineage>
</organism>
<evidence type="ECO:0000313" key="2">
    <source>
        <dbReference type="Proteomes" id="UP000287394"/>
    </source>
</evidence>
<evidence type="ECO:0000313" key="1">
    <source>
        <dbReference type="EMBL" id="BDI32419.1"/>
    </source>
</evidence>